<dbReference type="InterPro" id="IPR003959">
    <property type="entry name" value="ATPase_AAA_core"/>
</dbReference>
<dbReference type="InterPro" id="IPR027417">
    <property type="entry name" value="P-loop_NTPase"/>
</dbReference>
<sequence>MAALLFQPEHNSARKYIIEKLGVKSTSESVTLNIKKPQFAESRLKELGYSAIEDFDSRTHYWGTDGIARDFLERVSGCVKGSFHHGDIYRKDIDQYSIKIDINLFRKEFSGTDACEQFRLIDNLKTLGMLESIDFRLLLQNQEETSLNNLSDGQIQSVYIFSIAELFKDRHCVTLLDEPDSFLHPEWQFGFLEQVFDIADETAKLNHIIMSSHSASTISSAKEKTIRLFDFFDSKVVAVNAKKSDVIKSLSSGLISFTEGEARLNINNSIKGSTKPVLFTEGITDEVILGTAWEKLYSGREMPFLIQNAFDRMFLKNLFSRDELKTNFPDRIMFALFDFDEAYDDWNGLKPSNTSNEENDPFKGLAKRLVFQNHYALLLPVPKNNDIRSQVLDGTGKPWGSGNNSHLAIELMFYNEDYIGEWFEKREAPGGGQLIEFKGKKSKFANSFVPKLNPDQFECFRPLFQFIERKCESN</sequence>
<evidence type="ECO:0000313" key="2">
    <source>
        <dbReference type="EMBL" id="MFC2993441.1"/>
    </source>
</evidence>
<gene>
    <name evidence="2" type="ORF">ACFODV_15580</name>
</gene>
<evidence type="ECO:0000259" key="1">
    <source>
        <dbReference type="Pfam" id="PF13304"/>
    </source>
</evidence>
<name>A0ABV7B7L0_9GAMM</name>
<accession>A0ABV7B7L0</accession>
<dbReference type="EMBL" id="JBHRSQ010000038">
    <property type="protein sequence ID" value="MFC2993441.1"/>
    <property type="molecule type" value="Genomic_DNA"/>
</dbReference>
<feature type="domain" description="ATPase AAA-type core" evidence="1">
    <location>
        <begin position="112"/>
        <end position="218"/>
    </location>
</feature>
<comment type="caution">
    <text evidence="2">The sequence shown here is derived from an EMBL/GenBank/DDBJ whole genome shotgun (WGS) entry which is preliminary data.</text>
</comment>
<dbReference type="PANTHER" id="PTHR43581:SF4">
    <property type="entry name" value="ATP_GTP PHOSPHATASE"/>
    <property type="match status" value="1"/>
</dbReference>
<evidence type="ECO:0000313" key="3">
    <source>
        <dbReference type="Proteomes" id="UP001595386"/>
    </source>
</evidence>
<dbReference type="Proteomes" id="UP001595386">
    <property type="component" value="Unassembled WGS sequence"/>
</dbReference>
<dbReference type="Pfam" id="PF13304">
    <property type="entry name" value="AAA_21"/>
    <property type="match status" value="1"/>
</dbReference>
<proteinExistence type="predicted"/>
<organism evidence="2 3">
    <name type="scientific">Halomonas tibetensis</name>
    <dbReference type="NCBI Taxonomy" id="2259590"/>
    <lineage>
        <taxon>Bacteria</taxon>
        <taxon>Pseudomonadati</taxon>
        <taxon>Pseudomonadota</taxon>
        <taxon>Gammaproteobacteria</taxon>
        <taxon>Oceanospirillales</taxon>
        <taxon>Halomonadaceae</taxon>
        <taxon>Halomonas</taxon>
    </lineage>
</organism>
<dbReference type="PANTHER" id="PTHR43581">
    <property type="entry name" value="ATP/GTP PHOSPHATASE"/>
    <property type="match status" value="1"/>
</dbReference>
<dbReference type="SUPFAM" id="SSF52540">
    <property type="entry name" value="P-loop containing nucleoside triphosphate hydrolases"/>
    <property type="match status" value="1"/>
</dbReference>
<keyword evidence="3" id="KW-1185">Reference proteome</keyword>
<dbReference type="RefSeq" id="WP_379761076.1">
    <property type="nucleotide sequence ID" value="NZ_JBHRSQ010000038.1"/>
</dbReference>
<reference evidence="3" key="1">
    <citation type="journal article" date="2019" name="Int. J. Syst. Evol. Microbiol.">
        <title>The Global Catalogue of Microorganisms (GCM) 10K type strain sequencing project: providing services to taxonomists for standard genome sequencing and annotation.</title>
        <authorList>
            <consortium name="The Broad Institute Genomics Platform"/>
            <consortium name="The Broad Institute Genome Sequencing Center for Infectious Disease"/>
            <person name="Wu L."/>
            <person name="Ma J."/>
        </authorList>
    </citation>
    <scope>NUCLEOTIDE SEQUENCE [LARGE SCALE GENOMIC DNA]</scope>
    <source>
        <strain evidence="3">KCTC 52660</strain>
    </source>
</reference>
<dbReference type="InterPro" id="IPR051396">
    <property type="entry name" value="Bact_Antivir_Def_Nuclease"/>
</dbReference>
<dbReference type="Gene3D" id="3.40.50.300">
    <property type="entry name" value="P-loop containing nucleotide triphosphate hydrolases"/>
    <property type="match status" value="1"/>
</dbReference>
<protein>
    <submittedName>
        <fullName evidence="2">AAA family ATPase</fullName>
    </submittedName>
</protein>